<feature type="region of interest" description="Disordered" evidence="2">
    <location>
        <begin position="315"/>
        <end position="341"/>
    </location>
</feature>
<evidence type="ECO:0000256" key="1">
    <source>
        <dbReference type="ARBA" id="ARBA00022748"/>
    </source>
</evidence>
<dbReference type="SUPFAM" id="SSF48452">
    <property type="entry name" value="TPR-like"/>
    <property type="match status" value="1"/>
</dbReference>
<keyword evidence="3" id="KW-1133">Transmembrane helix</keyword>
<reference evidence="4" key="1">
    <citation type="submission" date="2018-10" db="EMBL/GenBank/DDBJ databases">
        <authorList>
            <person name="Gruber-Vodicka H."/>
            <person name="Jaeckle O."/>
        </authorList>
    </citation>
    <scope>NUCLEOTIDE SEQUENCE</scope>
</reference>
<gene>
    <name evidence="4" type="ORF">RIEGSTA812A_PEG_83</name>
</gene>
<organism evidence="4">
    <name type="scientific">invertebrate metagenome</name>
    <dbReference type="NCBI Taxonomy" id="1711999"/>
    <lineage>
        <taxon>unclassified sequences</taxon>
        <taxon>metagenomes</taxon>
        <taxon>organismal metagenomes</taxon>
    </lineage>
</organism>
<feature type="transmembrane region" description="Helical" evidence="3">
    <location>
        <begin position="101"/>
        <end position="121"/>
    </location>
</feature>
<dbReference type="GO" id="GO:0016829">
    <property type="term" value="F:lyase activity"/>
    <property type="evidence" value="ECO:0007669"/>
    <property type="project" value="UniProtKB-KW"/>
</dbReference>
<proteinExistence type="predicted"/>
<name>A0A484H5I9_9ZZZZ</name>
<dbReference type="NCBIfam" id="TIGR03142">
    <property type="entry name" value="cytochro_ccmI"/>
    <property type="match status" value="1"/>
</dbReference>
<keyword evidence="1" id="KW-0201">Cytochrome c-type biogenesis</keyword>
<evidence type="ECO:0000256" key="3">
    <source>
        <dbReference type="SAM" id="Phobius"/>
    </source>
</evidence>
<dbReference type="Gene3D" id="1.25.40.10">
    <property type="entry name" value="Tetratricopeptide repeat domain"/>
    <property type="match status" value="1"/>
</dbReference>
<keyword evidence="3" id="KW-0812">Transmembrane</keyword>
<sequence>MSDDLLFFWIAVSILLALTVTMLVVPLIRYQRIHPKMGYLYNIDIYREQIAEIEYDLYQKLLKVEHAASRRTEIQRRMLRAADATGNTVRTESKVESQRSFFLPSMIIVLAIPVGTVGLYIDRGAPGLPDRPAAAEITTIAQKNAERLADELAQYMEKNTGKVEGWLLLARFQRQLGSYAAAARSFYMAIEHGVKDTDTLASYGEMLVAQKGGRVLSEACAAFRQAYHYAKVANDDPRAAFYLGLAAFQAGNPYCAIAIWRGLEEHALPEAPWLNMLRNHIAIAAEQAHLTPTAIAPIAPVSDSPLCGGCTTGSDVRSAEDIGLSQAEESPDGAGEEEKSL</sequence>
<feature type="transmembrane region" description="Helical" evidence="3">
    <location>
        <begin position="6"/>
        <end position="28"/>
    </location>
</feature>
<dbReference type="InterPro" id="IPR011990">
    <property type="entry name" value="TPR-like_helical_dom_sf"/>
</dbReference>
<dbReference type="InterPro" id="IPR017560">
    <property type="entry name" value="Cyt_c_biogenesis_CcmI"/>
</dbReference>
<dbReference type="GO" id="GO:0017004">
    <property type="term" value="P:cytochrome complex assembly"/>
    <property type="evidence" value="ECO:0007669"/>
    <property type="project" value="UniProtKB-KW"/>
</dbReference>
<accession>A0A484H5I9</accession>
<evidence type="ECO:0000313" key="4">
    <source>
        <dbReference type="EMBL" id="VBB68610.1"/>
    </source>
</evidence>
<keyword evidence="3" id="KW-0472">Membrane</keyword>
<dbReference type="EMBL" id="LR026963">
    <property type="protein sequence ID" value="VBB68610.1"/>
    <property type="molecule type" value="Genomic_DNA"/>
</dbReference>
<keyword evidence="4" id="KW-0456">Lyase</keyword>
<evidence type="ECO:0000256" key="2">
    <source>
        <dbReference type="SAM" id="MobiDB-lite"/>
    </source>
</evidence>
<dbReference type="AlphaFoldDB" id="A0A484H5I9"/>
<protein>
    <submittedName>
        <fullName evidence="4">Cytochrome c heme lyase subunit CcmH</fullName>
    </submittedName>
</protein>